<accession>A0A177BWG5</accession>
<name>A0A177BWG5_9PLEO</name>
<dbReference type="GO" id="GO:0005634">
    <property type="term" value="C:nucleus"/>
    <property type="evidence" value="ECO:0007669"/>
    <property type="project" value="TreeGrafter"/>
</dbReference>
<evidence type="ECO:0008006" key="5">
    <source>
        <dbReference type="Google" id="ProtNLM"/>
    </source>
</evidence>
<evidence type="ECO:0000313" key="4">
    <source>
        <dbReference type="Proteomes" id="UP000077069"/>
    </source>
</evidence>
<feature type="region of interest" description="Disordered" evidence="2">
    <location>
        <begin position="1"/>
        <end position="44"/>
    </location>
</feature>
<reference evidence="3 4" key="1">
    <citation type="submission" date="2016-05" db="EMBL/GenBank/DDBJ databases">
        <title>Comparative analysis of secretome profiles of manganese(II)-oxidizing ascomycete fungi.</title>
        <authorList>
            <consortium name="DOE Joint Genome Institute"/>
            <person name="Zeiner C.A."/>
            <person name="Purvine S.O."/>
            <person name="Zink E.M."/>
            <person name="Wu S."/>
            <person name="Pasa-Tolic L."/>
            <person name="Chaput D.L."/>
            <person name="Haridas S."/>
            <person name="Grigoriev I.V."/>
            <person name="Santelli C.M."/>
            <person name="Hansel C.M."/>
        </authorList>
    </citation>
    <scope>NUCLEOTIDE SEQUENCE [LARGE SCALE GENOMIC DNA]</scope>
    <source>
        <strain evidence="3 4">AP3s5-JAC2a</strain>
    </source>
</reference>
<evidence type="ECO:0000313" key="3">
    <source>
        <dbReference type="EMBL" id="OAF99752.1"/>
    </source>
</evidence>
<dbReference type="Pfam" id="PF11176">
    <property type="entry name" value="Tma16"/>
    <property type="match status" value="1"/>
</dbReference>
<proteinExistence type="inferred from homology"/>
<dbReference type="PANTHER" id="PTHR13349:SF2">
    <property type="entry name" value="TRANSLATION MACHINERY-ASSOCIATED PROTEIN 16"/>
    <property type="match status" value="1"/>
</dbReference>
<dbReference type="STRING" id="1460663.A0A177BWG5"/>
<keyword evidence="4" id="KW-1185">Reference proteome</keyword>
<dbReference type="InterPro" id="IPR021346">
    <property type="entry name" value="Tma16"/>
</dbReference>
<dbReference type="FunCoup" id="A0A177BWG5">
    <property type="interactions" value="309"/>
</dbReference>
<protein>
    <recommendedName>
        <fullName evidence="5">Translation machinery-associated protein 16</fullName>
    </recommendedName>
</protein>
<comment type="similarity">
    <text evidence="1">Belongs to the TMA16 family.</text>
</comment>
<dbReference type="Proteomes" id="UP000077069">
    <property type="component" value="Unassembled WGS sequence"/>
</dbReference>
<dbReference type="OrthoDB" id="270284at2759"/>
<dbReference type="EMBL" id="KV441561">
    <property type="protein sequence ID" value="OAF99752.1"/>
    <property type="molecule type" value="Genomic_DNA"/>
</dbReference>
<dbReference type="Gene3D" id="1.20.1440.170">
    <property type="entry name" value="Translation machinery-associated protein 16-like"/>
    <property type="match status" value="1"/>
</dbReference>
<dbReference type="GeneID" id="28765127"/>
<evidence type="ECO:0000256" key="1">
    <source>
        <dbReference type="ARBA" id="ARBA00034127"/>
    </source>
</evidence>
<dbReference type="InterPro" id="IPR038356">
    <property type="entry name" value="Tma16_sf"/>
</dbReference>
<dbReference type="InParanoid" id="A0A177BWG5"/>
<feature type="compositionally biased region" description="Basic residues" evidence="2">
    <location>
        <begin position="1"/>
        <end position="19"/>
    </location>
</feature>
<evidence type="ECO:0000256" key="2">
    <source>
        <dbReference type="SAM" id="MobiDB-lite"/>
    </source>
</evidence>
<organism evidence="3 4">
    <name type="scientific">Paraphaeosphaeria sporulosa</name>
    <dbReference type="NCBI Taxonomy" id="1460663"/>
    <lineage>
        <taxon>Eukaryota</taxon>
        <taxon>Fungi</taxon>
        <taxon>Dikarya</taxon>
        <taxon>Ascomycota</taxon>
        <taxon>Pezizomycotina</taxon>
        <taxon>Dothideomycetes</taxon>
        <taxon>Pleosporomycetidae</taxon>
        <taxon>Pleosporales</taxon>
        <taxon>Massarineae</taxon>
        <taxon>Didymosphaeriaceae</taxon>
        <taxon>Paraphaeosphaeria</taxon>
    </lineage>
</organism>
<feature type="compositionally biased region" description="Basic and acidic residues" evidence="2">
    <location>
        <begin position="25"/>
        <end position="44"/>
    </location>
</feature>
<sequence length="179" mass="20584">MPSHRMSKVQKHITKKKGKNVALHENSRDTRRLQSAAQRDDKINRLSAVREKQNRPYLLRIKSFQSYTMEHASPLSIPEVQAMIDDFLGRDDEELATLKAERRPGRPPSTRETLLKQNQAMEQGEYASGFWVPDLEDAENLKQLKKWNGEWSGLPTLKFARISKDGVKRESSFPPKGLS</sequence>
<dbReference type="PANTHER" id="PTHR13349">
    <property type="entry name" value="TRANSLATION MACHINERY-ASSOCIATED PROTEIN 16"/>
    <property type="match status" value="1"/>
</dbReference>
<dbReference type="AlphaFoldDB" id="A0A177BWG5"/>
<dbReference type="RefSeq" id="XP_018030118.1">
    <property type="nucleotide sequence ID" value="XM_018181641.1"/>
</dbReference>
<gene>
    <name evidence="3" type="ORF">CC84DRAFT_1199886</name>
</gene>